<comment type="caution">
    <text evidence="1">The sequence shown here is derived from an EMBL/GenBank/DDBJ whole genome shotgun (WGS) entry which is preliminary data.</text>
</comment>
<name>A0A9Q0TBN2_SALVM</name>
<organism evidence="1 2">
    <name type="scientific">Salix viminalis</name>
    <name type="common">Common osier</name>
    <name type="synonym">Basket willow</name>
    <dbReference type="NCBI Taxonomy" id="40686"/>
    <lineage>
        <taxon>Eukaryota</taxon>
        <taxon>Viridiplantae</taxon>
        <taxon>Streptophyta</taxon>
        <taxon>Embryophyta</taxon>
        <taxon>Tracheophyta</taxon>
        <taxon>Spermatophyta</taxon>
        <taxon>Magnoliopsida</taxon>
        <taxon>eudicotyledons</taxon>
        <taxon>Gunneridae</taxon>
        <taxon>Pentapetalae</taxon>
        <taxon>rosids</taxon>
        <taxon>fabids</taxon>
        <taxon>Malpighiales</taxon>
        <taxon>Salicaceae</taxon>
        <taxon>Saliceae</taxon>
        <taxon>Salix</taxon>
    </lineage>
</organism>
<evidence type="ECO:0000313" key="2">
    <source>
        <dbReference type="Proteomes" id="UP001151529"/>
    </source>
</evidence>
<reference evidence="1" key="2">
    <citation type="journal article" date="2023" name="Int. J. Mol. Sci.">
        <title>De Novo Assembly and Annotation of 11 Diverse Shrub Willow (Salix) Genomes Reveals Novel Gene Organization in Sex-Linked Regions.</title>
        <authorList>
            <person name="Hyden B."/>
            <person name="Feng K."/>
            <person name="Yates T.B."/>
            <person name="Jawdy S."/>
            <person name="Cereghino C."/>
            <person name="Smart L.B."/>
            <person name="Muchero W."/>
        </authorList>
    </citation>
    <scope>NUCLEOTIDE SEQUENCE [LARGE SCALE GENOMIC DNA]</scope>
    <source>
        <tissue evidence="1">Shoot tip</tissue>
    </source>
</reference>
<dbReference type="EMBL" id="JAPFFL010000008">
    <property type="protein sequence ID" value="KAJ6707790.1"/>
    <property type="molecule type" value="Genomic_DNA"/>
</dbReference>
<proteinExistence type="predicted"/>
<protein>
    <submittedName>
        <fullName evidence="1">Uncharacterized protein</fullName>
    </submittedName>
</protein>
<reference evidence="1" key="1">
    <citation type="submission" date="2022-11" db="EMBL/GenBank/DDBJ databases">
        <authorList>
            <person name="Hyden B.L."/>
            <person name="Feng K."/>
            <person name="Yates T."/>
            <person name="Jawdy S."/>
            <person name="Smart L.B."/>
            <person name="Muchero W."/>
        </authorList>
    </citation>
    <scope>NUCLEOTIDE SEQUENCE</scope>
    <source>
        <tissue evidence="1">Shoot tip</tissue>
    </source>
</reference>
<dbReference type="EMBL" id="JAPFFL010000008">
    <property type="protein sequence ID" value="KAJ6707789.1"/>
    <property type="molecule type" value="Genomic_DNA"/>
</dbReference>
<keyword evidence="2" id="KW-1185">Reference proteome</keyword>
<evidence type="ECO:0000313" key="1">
    <source>
        <dbReference type="EMBL" id="KAJ6707790.1"/>
    </source>
</evidence>
<dbReference type="AlphaFoldDB" id="A0A9Q0TBN2"/>
<gene>
    <name evidence="1" type="ORF">OIU85_028091</name>
</gene>
<sequence length="108" mass="12520">MVRASLIISNFKLRCDILFMKLNPPYGTVIQSEDALFLMKAKMNKSCDLLDEIIAHTKENVVKKQGLTCDEMEAEREEAPKIICLLKWQISWVGLRTHLLKSWTRNIL</sequence>
<accession>A0A9Q0TBN2</accession>
<dbReference type="OrthoDB" id="2160351at2759"/>
<dbReference type="Proteomes" id="UP001151529">
    <property type="component" value="Chromosome 4"/>
</dbReference>